<reference evidence="9" key="1">
    <citation type="submission" date="2017-11" db="EMBL/GenBank/DDBJ databases">
        <title>Complete Genome Sequence of Kyrpidia sp. Strain EA-1, a thermophilic, hydrogen-oxidizing Bacterium, isolated from the Azores.</title>
        <authorList>
            <person name="Reiner J.E."/>
            <person name="Lapp C.J."/>
            <person name="Bunk B."/>
            <person name="Gescher J."/>
        </authorList>
    </citation>
    <scope>NUCLEOTIDE SEQUENCE [LARGE SCALE GENOMIC DNA]</scope>
    <source>
        <strain evidence="9">EA-1</strain>
    </source>
</reference>
<dbReference type="PANTHER" id="PTHR43859:SF4">
    <property type="entry name" value="BUTANOATE--COA LIGASE AAE1-RELATED"/>
    <property type="match status" value="1"/>
</dbReference>
<dbReference type="InterPro" id="IPR020845">
    <property type="entry name" value="AMP-binding_CS"/>
</dbReference>
<dbReference type="EMBL" id="LR792683">
    <property type="protein sequence ID" value="CAB3390786.1"/>
    <property type="molecule type" value="Genomic_DNA"/>
</dbReference>
<dbReference type="Pfam" id="PF13193">
    <property type="entry name" value="AMP-binding_C"/>
    <property type="match status" value="1"/>
</dbReference>
<evidence type="ECO:0000259" key="5">
    <source>
        <dbReference type="Pfam" id="PF00501"/>
    </source>
</evidence>
<accession>A0A2K8N688</accession>
<dbReference type="PANTHER" id="PTHR43859">
    <property type="entry name" value="ACYL-ACTIVATING ENZYME"/>
    <property type="match status" value="1"/>
</dbReference>
<keyword evidence="3" id="KW-0276">Fatty acid metabolism</keyword>
<evidence type="ECO:0000256" key="2">
    <source>
        <dbReference type="ARBA" id="ARBA00022598"/>
    </source>
</evidence>
<dbReference type="InterPro" id="IPR000873">
    <property type="entry name" value="AMP-dep_synth/lig_dom"/>
</dbReference>
<dbReference type="FunFam" id="3.30.300.30:FF:000008">
    <property type="entry name" value="2,3-dihydroxybenzoate-AMP ligase"/>
    <property type="match status" value="1"/>
</dbReference>
<evidence type="ECO:0000313" key="10">
    <source>
        <dbReference type="Proteomes" id="UP000502196"/>
    </source>
</evidence>
<feature type="domain" description="AMP-dependent synthetase/ligase" evidence="5">
    <location>
        <begin position="13"/>
        <end position="385"/>
    </location>
</feature>
<comment type="similarity">
    <text evidence="1">Belongs to the ATP-dependent AMP-binding enzyme family.</text>
</comment>
<name>A0A2K8N688_9BACL</name>
<dbReference type="KEGG" id="kyr:CVV65_02525"/>
<dbReference type="EMBL" id="CP024955">
    <property type="protein sequence ID" value="ATY83972.1"/>
    <property type="molecule type" value="Genomic_DNA"/>
</dbReference>
<gene>
    <name evidence="8" type="ORF">COOX1_0587</name>
    <name evidence="7" type="ORF">CVV65_02525</name>
</gene>
<dbReference type="SUPFAM" id="SSF56801">
    <property type="entry name" value="Acetyl-CoA synthetase-like"/>
    <property type="match status" value="1"/>
</dbReference>
<evidence type="ECO:0000256" key="4">
    <source>
        <dbReference type="ARBA" id="ARBA00023098"/>
    </source>
</evidence>
<dbReference type="InterPro" id="IPR025110">
    <property type="entry name" value="AMP-bd_C"/>
</dbReference>
<dbReference type="Gene3D" id="3.40.50.12780">
    <property type="entry name" value="N-terminal domain of ligase-like"/>
    <property type="match status" value="1"/>
</dbReference>
<keyword evidence="2 7" id="KW-0436">Ligase</keyword>
<keyword evidence="9" id="KW-1185">Reference proteome</keyword>
<dbReference type="OrthoDB" id="9765680at2"/>
<feature type="domain" description="AMP-binding enzyme C-terminal" evidence="6">
    <location>
        <begin position="435"/>
        <end position="510"/>
    </location>
</feature>
<evidence type="ECO:0000256" key="3">
    <source>
        <dbReference type="ARBA" id="ARBA00022832"/>
    </source>
</evidence>
<keyword evidence="4" id="KW-0443">Lipid metabolism</keyword>
<dbReference type="NCBIfam" id="NF004837">
    <property type="entry name" value="PRK06187.1"/>
    <property type="match status" value="1"/>
</dbReference>
<dbReference type="PROSITE" id="PS00455">
    <property type="entry name" value="AMP_BINDING"/>
    <property type="match status" value="1"/>
</dbReference>
<evidence type="ECO:0000313" key="9">
    <source>
        <dbReference type="Proteomes" id="UP000231932"/>
    </source>
</evidence>
<dbReference type="Proteomes" id="UP000502196">
    <property type="component" value="Chromosome"/>
</dbReference>
<dbReference type="EC" id="6.2.1.40" evidence="8"/>
<evidence type="ECO:0000259" key="6">
    <source>
        <dbReference type="Pfam" id="PF13193"/>
    </source>
</evidence>
<reference evidence="7" key="2">
    <citation type="journal article" date="2018" name="Genome Announc.">
        <title>Complete Genome Sequence of Kyrpidia sp. Strain EA-1, a Thermophilic Knallgas Bacterium, Isolated from the Azores.</title>
        <authorList>
            <person name="Reiner J.E."/>
            <person name="Lapp C.J."/>
            <person name="Bunk B."/>
            <person name="Sproer C."/>
            <person name="Overmann J."/>
            <person name="Gescher J."/>
        </authorList>
    </citation>
    <scope>NUCLEOTIDE SEQUENCE</scope>
    <source>
        <strain evidence="7">EA-1</strain>
    </source>
</reference>
<evidence type="ECO:0000313" key="8">
    <source>
        <dbReference type="EMBL" id="CAB3390786.1"/>
    </source>
</evidence>
<protein>
    <submittedName>
        <fullName evidence="8">4-hydroxybutyrate--CoA ligase 2</fullName>
        <ecNumber evidence="8">6.2.1.40</ecNumber>
    </submittedName>
    <submittedName>
        <fullName evidence="7">O-succinylbenzoate--CoA ligase</fullName>
    </submittedName>
</protein>
<sequence>MITPLTPLDWKRRAVKLYPDKIAVIDEDKRFTYREFDDRVNRLSNALRKLGVAAGTKVAVMVPNTHPMLECFYGICQMGAVIVPLNIRLNPDELGYVIDHSDSEVVIVDAEWGERIHDIRSRLPKVRQYIQIDSGFSSPLEAMDYEALLAESSPEPIDVEIDENQTISINYTSGTTSKPKGVVMTHRGNYLNAADFLFHLRVSHDDVYLHTLPMFHANGWGGVWAITAVGATHVCLRKVDPVKILNLYEKEGITLACGAPTVLSMLVQAPNVEQVRITTRPRMGTAGSPPPAAIIDRVQKYLHMEVIHVYGLTETSPFISYCEWRKEFESLSPEEQAVLKARQGVEMVFSGETKVVREDGSEVEWNGREIGEIVARGNVVMEGYYKQPEETARAIRDGWFHSGDLAVVHPNGFIEIVDRLKDVIISGGENISSVEVEGVLYQHPAVSDVGVVARPDERWGEVPVALVVVKPGHQVTAEELNEFCRARLAHFKCPKDYEFVDELPRTATGKLQKFKLRERYWSGRDKRVQ</sequence>
<dbReference type="RefSeq" id="WP_100666807.1">
    <property type="nucleotide sequence ID" value="NZ_CP024955.1"/>
</dbReference>
<reference evidence="8 10" key="3">
    <citation type="submission" date="2020-04" db="EMBL/GenBank/DDBJ databases">
        <authorList>
            <person name="Hogendoorn C."/>
        </authorList>
    </citation>
    <scope>NUCLEOTIDE SEQUENCE [LARGE SCALE GENOMIC DNA]</scope>
    <source>
        <strain evidence="8">COOX1</strain>
    </source>
</reference>
<dbReference type="AlphaFoldDB" id="A0A2K8N688"/>
<dbReference type="InterPro" id="IPR042099">
    <property type="entry name" value="ANL_N_sf"/>
</dbReference>
<evidence type="ECO:0000256" key="1">
    <source>
        <dbReference type="ARBA" id="ARBA00006432"/>
    </source>
</evidence>
<proteinExistence type="inferred from homology"/>
<dbReference type="Pfam" id="PF00501">
    <property type="entry name" value="AMP-binding"/>
    <property type="match status" value="1"/>
</dbReference>
<dbReference type="Proteomes" id="UP000231932">
    <property type="component" value="Chromosome"/>
</dbReference>
<dbReference type="GO" id="GO:0006631">
    <property type="term" value="P:fatty acid metabolic process"/>
    <property type="evidence" value="ECO:0007669"/>
    <property type="project" value="UniProtKB-KW"/>
</dbReference>
<dbReference type="InterPro" id="IPR045851">
    <property type="entry name" value="AMP-bd_C_sf"/>
</dbReference>
<evidence type="ECO:0000313" key="7">
    <source>
        <dbReference type="EMBL" id="ATY83972.1"/>
    </source>
</evidence>
<dbReference type="Gene3D" id="3.30.300.30">
    <property type="match status" value="1"/>
</dbReference>
<dbReference type="GO" id="GO:0016874">
    <property type="term" value="F:ligase activity"/>
    <property type="evidence" value="ECO:0007669"/>
    <property type="project" value="UniProtKB-KW"/>
</dbReference>
<organism evidence="7 9">
    <name type="scientific">Kyrpidia spormannii</name>
    <dbReference type="NCBI Taxonomy" id="2055160"/>
    <lineage>
        <taxon>Bacteria</taxon>
        <taxon>Bacillati</taxon>
        <taxon>Bacillota</taxon>
        <taxon>Bacilli</taxon>
        <taxon>Bacillales</taxon>
        <taxon>Alicyclobacillaceae</taxon>
        <taxon>Kyrpidia</taxon>
    </lineage>
</organism>